<dbReference type="EMBL" id="FOUM01000008">
    <property type="protein sequence ID" value="SFM66854.1"/>
    <property type="molecule type" value="Genomic_DNA"/>
</dbReference>
<dbReference type="Proteomes" id="UP000471447">
    <property type="component" value="Unassembled WGS sequence"/>
</dbReference>
<gene>
    <name evidence="5" type="ORF">DW042_19555</name>
    <name evidence="3" type="ORF">GA424_14090</name>
    <name evidence="1" type="ORF">GA560_15485</name>
    <name evidence="2" type="ORF">GA574_10485</name>
    <name evidence="4" type="ORF">GAZ26_09635</name>
    <name evidence="6" type="ORF">SAMN05216250_108123</name>
</gene>
<evidence type="ECO:0000313" key="4">
    <source>
        <dbReference type="EMBL" id="KAB6424241.1"/>
    </source>
</evidence>
<reference evidence="5 8" key="2">
    <citation type="submission" date="2018-08" db="EMBL/GenBank/DDBJ databases">
        <title>A genome reference for cultivated species of the human gut microbiota.</title>
        <authorList>
            <person name="Zou Y."/>
            <person name="Xue W."/>
            <person name="Luo G."/>
        </authorList>
    </citation>
    <scope>NUCLEOTIDE SEQUENCE [LARGE SCALE GENOMIC DNA]</scope>
    <source>
        <strain evidence="5 8">AF39-6AC</strain>
    </source>
</reference>
<dbReference type="EMBL" id="WDCG01000008">
    <property type="protein sequence ID" value="KAB6424241.1"/>
    <property type="molecule type" value="Genomic_DNA"/>
</dbReference>
<evidence type="ECO:0000313" key="10">
    <source>
        <dbReference type="Proteomes" id="UP000471447"/>
    </source>
</evidence>
<dbReference type="Proteomes" id="UP000487596">
    <property type="component" value="Unassembled WGS sequence"/>
</dbReference>
<dbReference type="EMBL" id="WDES01000015">
    <property type="protein sequence ID" value="KAB6088157.1"/>
    <property type="molecule type" value="Genomic_DNA"/>
</dbReference>
<evidence type="ECO:0000313" key="3">
    <source>
        <dbReference type="EMBL" id="KAB6137278.1"/>
    </source>
</evidence>
<dbReference type="EMBL" id="QROC01000032">
    <property type="protein sequence ID" value="RHK91662.1"/>
    <property type="molecule type" value="Genomic_DNA"/>
</dbReference>
<evidence type="ECO:0000313" key="6">
    <source>
        <dbReference type="EMBL" id="SFM66854.1"/>
    </source>
</evidence>
<dbReference type="Proteomes" id="UP000284417">
    <property type="component" value="Unassembled WGS sequence"/>
</dbReference>
<keyword evidence="9" id="KW-1185">Reference proteome</keyword>
<evidence type="ECO:0000313" key="7">
    <source>
        <dbReference type="Proteomes" id="UP000183766"/>
    </source>
</evidence>
<evidence type="ECO:0000313" key="2">
    <source>
        <dbReference type="EMBL" id="KAB6088157.1"/>
    </source>
</evidence>
<evidence type="ECO:0000313" key="9">
    <source>
        <dbReference type="Proteomes" id="UP000435059"/>
    </source>
</evidence>
<dbReference type="AlphaFoldDB" id="A0A1I4SQX2"/>
<evidence type="ECO:0000313" key="12">
    <source>
        <dbReference type="Proteomes" id="UP000487596"/>
    </source>
</evidence>
<sequence>MKIEEAIVYVMVKRNGGMTTDQIADAINRHRLHLRKDGQPVTSKQVYATICRFPEMFTKEAGRIMLMI</sequence>
<dbReference type="EMBL" id="WDER01000045">
    <property type="protein sequence ID" value="KAB6080976.1"/>
    <property type="molecule type" value="Genomic_DNA"/>
</dbReference>
<dbReference type="Proteomes" id="UP000435059">
    <property type="component" value="Unassembled WGS sequence"/>
</dbReference>
<evidence type="ECO:0000313" key="11">
    <source>
        <dbReference type="Proteomes" id="UP000474077"/>
    </source>
</evidence>
<dbReference type="EMBL" id="WDEH01000022">
    <property type="protein sequence ID" value="KAB6137278.1"/>
    <property type="molecule type" value="Genomic_DNA"/>
</dbReference>
<evidence type="ECO:0000313" key="5">
    <source>
        <dbReference type="EMBL" id="RHK91662.1"/>
    </source>
</evidence>
<accession>A0A1I4SQX2</accession>
<proteinExistence type="predicted"/>
<dbReference type="GeneID" id="93485269"/>
<reference evidence="9 10" key="3">
    <citation type="journal article" date="2019" name="Nat. Med.">
        <title>A library of human gut bacterial isolates paired with longitudinal multiomics data enables mechanistic microbiome research.</title>
        <authorList>
            <person name="Poyet M."/>
            <person name="Groussin M."/>
            <person name="Gibbons S.M."/>
            <person name="Avila-Pacheco J."/>
            <person name="Jiang X."/>
            <person name="Kearney S.M."/>
            <person name="Perrotta A.R."/>
            <person name="Berdy B."/>
            <person name="Zhao S."/>
            <person name="Lieberman T.D."/>
            <person name="Swanson P.K."/>
            <person name="Smith M."/>
            <person name="Roesemann S."/>
            <person name="Alexander J.E."/>
            <person name="Rich S.A."/>
            <person name="Livny J."/>
            <person name="Vlamakis H."/>
            <person name="Clish C."/>
            <person name="Bullock K."/>
            <person name="Deik A."/>
            <person name="Scott J."/>
            <person name="Pierce K.A."/>
            <person name="Xavier R.J."/>
            <person name="Alm E.J."/>
        </authorList>
    </citation>
    <scope>NUCLEOTIDE SEQUENCE [LARGE SCALE GENOMIC DNA]</scope>
    <source>
        <strain evidence="3 12">BIOML-A62</strain>
        <strain evidence="4 10">BIOML-A7</strain>
        <strain evidence="1 11">BIOML-A73</strain>
        <strain evidence="2 9">BIOML-A74</strain>
    </source>
</reference>
<protein>
    <submittedName>
        <fullName evidence="6">Uncharacterized protein</fullName>
    </submittedName>
</protein>
<name>A0A1I4SQX2_9BACE</name>
<dbReference type="RefSeq" id="WP_005816302.1">
    <property type="nucleotide sequence ID" value="NZ_BAABZH010000001.1"/>
</dbReference>
<dbReference type="Proteomes" id="UP000183766">
    <property type="component" value="Unassembled WGS sequence"/>
</dbReference>
<dbReference type="Proteomes" id="UP000474077">
    <property type="component" value="Unassembled WGS sequence"/>
</dbReference>
<reference evidence="6 7" key="1">
    <citation type="submission" date="2016-10" db="EMBL/GenBank/DDBJ databases">
        <authorList>
            <person name="de Groot N.N."/>
        </authorList>
    </citation>
    <scope>NUCLEOTIDE SEQUENCE [LARGE SCALE GENOMIC DNA]</scope>
    <source>
        <strain evidence="6 7">NLAE-zl-C202</strain>
    </source>
</reference>
<evidence type="ECO:0000313" key="8">
    <source>
        <dbReference type="Proteomes" id="UP000284417"/>
    </source>
</evidence>
<evidence type="ECO:0000313" key="1">
    <source>
        <dbReference type="EMBL" id="KAB6080976.1"/>
    </source>
</evidence>
<organism evidence="6 7">
    <name type="scientific">Bacteroides xylanisolvens</name>
    <dbReference type="NCBI Taxonomy" id="371601"/>
    <lineage>
        <taxon>Bacteria</taxon>
        <taxon>Pseudomonadati</taxon>
        <taxon>Bacteroidota</taxon>
        <taxon>Bacteroidia</taxon>
        <taxon>Bacteroidales</taxon>
        <taxon>Bacteroidaceae</taxon>
        <taxon>Bacteroides</taxon>
    </lineage>
</organism>